<dbReference type="Proteomes" id="UP001262343">
    <property type="component" value="Unassembled WGS sequence"/>
</dbReference>
<protein>
    <recommendedName>
        <fullName evidence="3">Phage tail tape measure protein</fullName>
    </recommendedName>
</protein>
<comment type="caution">
    <text evidence="1">The sequence shown here is derived from an EMBL/GenBank/DDBJ whole genome shotgun (WGS) entry which is preliminary data.</text>
</comment>
<evidence type="ECO:0000313" key="2">
    <source>
        <dbReference type="Proteomes" id="UP001262343"/>
    </source>
</evidence>
<evidence type="ECO:0008006" key="3">
    <source>
        <dbReference type="Google" id="ProtNLM"/>
    </source>
</evidence>
<evidence type="ECO:0000313" key="1">
    <source>
        <dbReference type="EMBL" id="MDU9790785.1"/>
    </source>
</evidence>
<dbReference type="EMBL" id="JAVKQK010000098">
    <property type="protein sequence ID" value="MDU9790785.1"/>
    <property type="molecule type" value="Genomic_DNA"/>
</dbReference>
<name>A0AAW8XH81_HELPX</name>
<sequence>SALEKTGKLDPKIAASFSQTKAALTSTASDTKGLITEFKNVATTATRMGKSVENAFGQGVQNALDNAGVSVDEFTAALKK</sequence>
<feature type="non-terminal residue" evidence="1">
    <location>
        <position position="1"/>
    </location>
</feature>
<feature type="non-terminal residue" evidence="1">
    <location>
        <position position="80"/>
    </location>
</feature>
<reference evidence="1" key="1">
    <citation type="submission" date="2023-08" db="EMBL/GenBank/DDBJ databases">
        <title>First insite into the whole-genome sequence variations in clarithromycin resistant Helicobacter pylori clinical isolates in Russia.</title>
        <authorList>
            <person name="Starkova D.A."/>
            <person name="Svarval A.V."/>
            <person name="Polev D.E."/>
            <person name="Saitova A.T."/>
            <person name="Gladyshev N.S."/>
            <person name="Egorova S.A."/>
        </authorList>
    </citation>
    <scope>NUCLEOTIDE SEQUENCE</scope>
    <source>
        <strain evidence="1">HP96</strain>
    </source>
</reference>
<organism evidence="1 2">
    <name type="scientific">Helicobacter pylori</name>
    <name type="common">Campylobacter pylori</name>
    <dbReference type="NCBI Taxonomy" id="210"/>
    <lineage>
        <taxon>Bacteria</taxon>
        <taxon>Pseudomonadati</taxon>
        <taxon>Campylobacterota</taxon>
        <taxon>Epsilonproteobacteria</taxon>
        <taxon>Campylobacterales</taxon>
        <taxon>Helicobacteraceae</taxon>
        <taxon>Helicobacter</taxon>
    </lineage>
</organism>
<dbReference type="AlphaFoldDB" id="A0AAW8XH81"/>
<dbReference type="RefSeq" id="WP_316470612.1">
    <property type="nucleotide sequence ID" value="NZ_JAVKQK010000098.1"/>
</dbReference>
<gene>
    <name evidence="1" type="ORF">RGC53_08335</name>
</gene>
<accession>A0AAW8XH81</accession>
<proteinExistence type="predicted"/>